<gene>
    <name evidence="10" type="ORF">SO802_017404</name>
</gene>
<dbReference type="Proteomes" id="UP001459277">
    <property type="component" value="Unassembled WGS sequence"/>
</dbReference>
<dbReference type="PANTHER" id="PTHR22930">
    <property type="match status" value="1"/>
</dbReference>
<keyword evidence="5" id="KW-0479">Metal-binding</keyword>
<feature type="domain" description="DDE Tnp4" evidence="8">
    <location>
        <begin position="218"/>
        <end position="275"/>
    </location>
</feature>
<dbReference type="Pfam" id="PF26138">
    <property type="entry name" value="DUF8040"/>
    <property type="match status" value="1"/>
</dbReference>
<dbReference type="InterPro" id="IPR027806">
    <property type="entry name" value="HARBI1_dom"/>
</dbReference>
<dbReference type="EMBL" id="JAZDWU010000006">
    <property type="protein sequence ID" value="KAK9997801.1"/>
    <property type="molecule type" value="Genomic_DNA"/>
</dbReference>
<proteinExistence type="inferred from homology"/>
<comment type="caution">
    <text evidence="10">The sequence shown here is derived from an EMBL/GenBank/DDBJ whole genome shotgun (WGS) entry which is preliminary data.</text>
</comment>
<name>A0AAW2CHW1_9ROSI</name>
<dbReference type="GO" id="GO:0004518">
    <property type="term" value="F:nuclease activity"/>
    <property type="evidence" value="ECO:0007669"/>
    <property type="project" value="UniProtKB-KW"/>
</dbReference>
<keyword evidence="4" id="KW-0540">Nuclease</keyword>
<feature type="domain" description="DUF8040" evidence="9">
    <location>
        <begin position="85"/>
        <end position="181"/>
    </location>
</feature>
<comment type="cofactor">
    <cofactor evidence="1">
        <name>a divalent metal cation</name>
        <dbReference type="ChEBI" id="CHEBI:60240"/>
    </cofactor>
</comment>
<evidence type="ECO:0000256" key="6">
    <source>
        <dbReference type="ARBA" id="ARBA00022801"/>
    </source>
</evidence>
<accession>A0AAW2CHW1</accession>
<comment type="similarity">
    <text evidence="3">Belongs to the HARBI1 family.</text>
</comment>
<dbReference type="PANTHER" id="PTHR22930:SF228">
    <property type="entry name" value="PROTEIN ALP1-LIKE"/>
    <property type="match status" value="1"/>
</dbReference>
<dbReference type="InterPro" id="IPR045249">
    <property type="entry name" value="HARBI1-like"/>
</dbReference>
<evidence type="ECO:0000256" key="3">
    <source>
        <dbReference type="ARBA" id="ARBA00006958"/>
    </source>
</evidence>
<evidence type="ECO:0000313" key="10">
    <source>
        <dbReference type="EMBL" id="KAK9997801.1"/>
    </source>
</evidence>
<keyword evidence="6" id="KW-0378">Hydrolase</keyword>
<evidence type="ECO:0000256" key="7">
    <source>
        <dbReference type="ARBA" id="ARBA00023242"/>
    </source>
</evidence>
<evidence type="ECO:0000256" key="1">
    <source>
        <dbReference type="ARBA" id="ARBA00001968"/>
    </source>
</evidence>
<dbReference type="Pfam" id="PF13359">
    <property type="entry name" value="DDE_Tnp_4"/>
    <property type="match status" value="1"/>
</dbReference>
<dbReference type="GO" id="GO:0016787">
    <property type="term" value="F:hydrolase activity"/>
    <property type="evidence" value="ECO:0007669"/>
    <property type="project" value="UniProtKB-KW"/>
</dbReference>
<evidence type="ECO:0000313" key="11">
    <source>
        <dbReference type="Proteomes" id="UP001459277"/>
    </source>
</evidence>
<reference evidence="10 11" key="1">
    <citation type="submission" date="2024-01" db="EMBL/GenBank/DDBJ databases">
        <title>A telomere-to-telomere, gap-free genome of sweet tea (Lithocarpus litseifolius).</title>
        <authorList>
            <person name="Zhou J."/>
        </authorList>
    </citation>
    <scope>NUCLEOTIDE SEQUENCE [LARGE SCALE GENOMIC DNA]</scope>
    <source>
        <strain evidence="10">Zhou-2022a</strain>
        <tissue evidence="10">Leaf</tissue>
    </source>
</reference>
<evidence type="ECO:0000256" key="2">
    <source>
        <dbReference type="ARBA" id="ARBA00004123"/>
    </source>
</evidence>
<keyword evidence="7" id="KW-0539">Nucleus</keyword>
<dbReference type="InterPro" id="IPR058353">
    <property type="entry name" value="DUF8040"/>
</dbReference>
<dbReference type="GO" id="GO:0046872">
    <property type="term" value="F:metal ion binding"/>
    <property type="evidence" value="ECO:0007669"/>
    <property type="project" value="UniProtKB-KW"/>
</dbReference>
<evidence type="ECO:0000256" key="5">
    <source>
        <dbReference type="ARBA" id="ARBA00022723"/>
    </source>
</evidence>
<evidence type="ECO:0008006" key="12">
    <source>
        <dbReference type="Google" id="ProtNLM"/>
    </source>
</evidence>
<organism evidence="10 11">
    <name type="scientific">Lithocarpus litseifolius</name>
    <dbReference type="NCBI Taxonomy" id="425828"/>
    <lineage>
        <taxon>Eukaryota</taxon>
        <taxon>Viridiplantae</taxon>
        <taxon>Streptophyta</taxon>
        <taxon>Embryophyta</taxon>
        <taxon>Tracheophyta</taxon>
        <taxon>Spermatophyta</taxon>
        <taxon>Magnoliopsida</taxon>
        <taxon>eudicotyledons</taxon>
        <taxon>Gunneridae</taxon>
        <taxon>Pentapetalae</taxon>
        <taxon>rosids</taxon>
        <taxon>fabids</taxon>
        <taxon>Fagales</taxon>
        <taxon>Fagaceae</taxon>
        <taxon>Lithocarpus</taxon>
    </lineage>
</organism>
<evidence type="ECO:0000259" key="9">
    <source>
        <dbReference type="Pfam" id="PF26138"/>
    </source>
</evidence>
<evidence type="ECO:0000259" key="8">
    <source>
        <dbReference type="Pfam" id="PF13359"/>
    </source>
</evidence>
<dbReference type="GO" id="GO:0005634">
    <property type="term" value="C:nucleus"/>
    <property type="evidence" value="ECO:0007669"/>
    <property type="project" value="UniProtKB-SubCell"/>
</dbReference>
<keyword evidence="11" id="KW-1185">Reference proteome</keyword>
<evidence type="ECO:0000256" key="4">
    <source>
        <dbReference type="ARBA" id="ARBA00022722"/>
    </source>
</evidence>
<comment type="subcellular location">
    <subcellularLocation>
        <location evidence="2">Nucleus</location>
    </subcellularLocation>
</comment>
<sequence length="403" mass="43664">MVSPSDPFWQYDFDDAYFNSDDDDMDIDGCGDDMDTSDCDDDMTTGADTDSEYDSKEEEFWFVFPLIGEMVAYFHRHYDKRPQRTSILGGSDYMAKVRDGNPTNCHDMFRMTLDLFYHLVHELKHYGYLKEGKGRVDVQEAVAIFLYIIGHNTRMRPVADKFQHSTETVDRKFRRVLRAVHTYGQHLIKPDPNVVGLPEHLRGNNKYDPWFERSIGAIDGTHISARPSAERLRPHRSRKSTVTTNVMCACDHDMRFTYVHGGWEGSANDSRVFEEAIKDPKHGFPWPSEAAALVAALAATAAALLQLGLHWCSSWCTSCCTVLQLAALAATAGAPGAALCCSLGCTGVAAGALAAAAWGCTGAAAGALAATAGAPGAALCCSLGCTGAAAGALAAALCCSLLH</sequence>
<protein>
    <recommendedName>
        <fullName evidence="12">DDE Tnp4 domain-containing protein</fullName>
    </recommendedName>
</protein>
<dbReference type="AlphaFoldDB" id="A0AAW2CHW1"/>